<proteinExistence type="predicted"/>
<keyword evidence="2" id="KW-1185">Reference proteome</keyword>
<evidence type="ECO:0000313" key="2">
    <source>
        <dbReference type="Proteomes" id="UP001500782"/>
    </source>
</evidence>
<dbReference type="RefSeq" id="WP_343800177.1">
    <property type="nucleotide sequence ID" value="NZ_BAAADJ010000047.1"/>
</dbReference>
<accession>A0ABN0WG44</accession>
<sequence>MKKRYFFMIFVFLLVIGFVFFHSIQSYLFKASFDNNKEVAIEAKAVSFDELYLNAFQQMKLAQQLESSTKYSLVAEEVRDGYEKTNETLHFLKEHPNIKSIKVELPITRYKDKDNIIEFISGKGKIIEVLINDEWVEYNAPE</sequence>
<dbReference type="EMBL" id="BAAADJ010000047">
    <property type="protein sequence ID" value="GAA0336524.1"/>
    <property type="molecule type" value="Genomic_DNA"/>
</dbReference>
<evidence type="ECO:0000313" key="1">
    <source>
        <dbReference type="EMBL" id="GAA0336524.1"/>
    </source>
</evidence>
<comment type="caution">
    <text evidence="1">The sequence shown here is derived from an EMBL/GenBank/DDBJ whole genome shotgun (WGS) entry which is preliminary data.</text>
</comment>
<reference evidence="1 2" key="1">
    <citation type="journal article" date="2019" name="Int. J. Syst. Evol. Microbiol.">
        <title>The Global Catalogue of Microorganisms (GCM) 10K type strain sequencing project: providing services to taxonomists for standard genome sequencing and annotation.</title>
        <authorList>
            <consortium name="The Broad Institute Genomics Platform"/>
            <consortium name="The Broad Institute Genome Sequencing Center for Infectious Disease"/>
            <person name="Wu L."/>
            <person name="Ma J."/>
        </authorList>
    </citation>
    <scope>NUCLEOTIDE SEQUENCE [LARGE SCALE GENOMIC DNA]</scope>
    <source>
        <strain evidence="1 2">JCM 9731</strain>
    </source>
</reference>
<dbReference type="Proteomes" id="UP001500782">
    <property type="component" value="Unassembled WGS sequence"/>
</dbReference>
<organism evidence="1 2">
    <name type="scientific">Bacillus carboniphilus</name>
    <dbReference type="NCBI Taxonomy" id="86663"/>
    <lineage>
        <taxon>Bacteria</taxon>
        <taxon>Bacillati</taxon>
        <taxon>Bacillota</taxon>
        <taxon>Bacilli</taxon>
        <taxon>Bacillales</taxon>
        <taxon>Bacillaceae</taxon>
        <taxon>Bacillus</taxon>
    </lineage>
</organism>
<protein>
    <submittedName>
        <fullName evidence="1">Uncharacterized protein</fullName>
    </submittedName>
</protein>
<name>A0ABN0WG44_9BACI</name>
<gene>
    <name evidence="1" type="ORF">GCM10008967_28600</name>
</gene>